<reference evidence="2 3" key="1">
    <citation type="submission" date="2010-05" db="EMBL/GenBank/DDBJ databases">
        <title>The Genome Sequence of Thecamonas trahens ATCC 50062.</title>
        <authorList>
            <consortium name="The Broad Institute Genome Sequencing Platform"/>
            <person name="Russ C."/>
            <person name="Cuomo C."/>
            <person name="Shea T."/>
            <person name="Young S.K."/>
            <person name="Zeng Q."/>
            <person name="Koehrsen M."/>
            <person name="Haas B."/>
            <person name="Borodovsky M."/>
            <person name="Guigo R."/>
            <person name="Alvarado L."/>
            <person name="Berlin A."/>
            <person name="Bochicchio J."/>
            <person name="Borenstein D."/>
            <person name="Chapman S."/>
            <person name="Chen Z."/>
            <person name="Freedman E."/>
            <person name="Gellesch M."/>
            <person name="Goldberg J."/>
            <person name="Griggs A."/>
            <person name="Gujja S."/>
            <person name="Heilman E."/>
            <person name="Heiman D."/>
            <person name="Hepburn T."/>
            <person name="Howarth C."/>
            <person name="Jen D."/>
            <person name="Larson L."/>
            <person name="Mehta T."/>
            <person name="Park D."/>
            <person name="Pearson M."/>
            <person name="Roberts A."/>
            <person name="Saif S."/>
            <person name="Shenoy N."/>
            <person name="Sisk P."/>
            <person name="Stolte C."/>
            <person name="Sykes S."/>
            <person name="Thomson T."/>
            <person name="Walk T."/>
            <person name="White J."/>
            <person name="Yandava C."/>
            <person name="Burger G."/>
            <person name="Gray M.W."/>
            <person name="Holland P.W.H."/>
            <person name="King N."/>
            <person name="Lang F.B.F."/>
            <person name="Roger A.J."/>
            <person name="Ruiz-Trillo I."/>
            <person name="Lander E."/>
            <person name="Nusbaum C."/>
        </authorList>
    </citation>
    <scope>NUCLEOTIDE SEQUENCE [LARGE SCALE GENOMIC DNA]</scope>
    <source>
        <strain evidence="2 3">ATCC 50062</strain>
    </source>
</reference>
<evidence type="ECO:0000256" key="1">
    <source>
        <dbReference type="SAM" id="MobiDB-lite"/>
    </source>
</evidence>
<name>A0A0L0D8M4_THETB</name>
<dbReference type="GeneID" id="25560313"/>
<protein>
    <submittedName>
        <fullName evidence="2">Uncharacterized protein</fullName>
    </submittedName>
</protein>
<dbReference type="EMBL" id="GL349434">
    <property type="protein sequence ID" value="KNC48732.1"/>
    <property type="molecule type" value="Genomic_DNA"/>
</dbReference>
<dbReference type="Proteomes" id="UP000054408">
    <property type="component" value="Unassembled WGS sequence"/>
</dbReference>
<organism evidence="2 3">
    <name type="scientific">Thecamonas trahens ATCC 50062</name>
    <dbReference type="NCBI Taxonomy" id="461836"/>
    <lineage>
        <taxon>Eukaryota</taxon>
        <taxon>Apusozoa</taxon>
        <taxon>Apusomonadida</taxon>
        <taxon>Apusomonadidae</taxon>
        <taxon>Thecamonas</taxon>
    </lineage>
</organism>
<keyword evidence="3" id="KW-1185">Reference proteome</keyword>
<feature type="region of interest" description="Disordered" evidence="1">
    <location>
        <begin position="115"/>
        <end position="138"/>
    </location>
</feature>
<accession>A0A0L0D8M4</accession>
<gene>
    <name evidence="2" type="ORF">AMSG_00507</name>
</gene>
<evidence type="ECO:0000313" key="3">
    <source>
        <dbReference type="Proteomes" id="UP000054408"/>
    </source>
</evidence>
<evidence type="ECO:0000313" key="2">
    <source>
        <dbReference type="EMBL" id="KNC48732.1"/>
    </source>
</evidence>
<dbReference type="AlphaFoldDB" id="A0A0L0D8M4"/>
<sequence>MASQASSAEAGSKSNDQALPAHTVLPYSPASPVAVHAFAVGSVEAAHALADALALLEPSETPLALALAVDPESGAEFAGARSFVSVSDGVLDPHLIAGVPPEMELDAPLSLLHRLSPTSKPASDSDGDGDEAAAASAPLRVPAAVRGTGAVPAAWWKSTQEALDACNRAAAGAADAYQPDVVRDDEVEALQGAESLVGAAAAAGSDLWLVDRPEWITLQRYYTAHKAVSRAQRAARYQFTYQLSQERLAAAARSGNYDDDATKDELEAKLKAGTARVPTRLRSFVLDVATHKHNVWTSERAKFTAAAVQRLLALESLRDGGSTASAGDLPTGAADADANCAPTPWVALVVPDHMLPYIVSEWRGSHIDELAFAKLLMTEEGVRTPAFTREALARRRLRQASSSSVLATFAKISAVGLAAAVAAIDALANGII</sequence>
<proteinExistence type="predicted"/>
<dbReference type="RefSeq" id="XP_013762784.1">
    <property type="nucleotide sequence ID" value="XM_013907330.1"/>
</dbReference>